<gene>
    <name evidence="4" type="ORF">IAB36_05850</name>
</gene>
<reference evidence="4" key="2">
    <citation type="journal article" date="2021" name="PeerJ">
        <title>Extensive microbial diversity within the chicken gut microbiome revealed by metagenomics and culture.</title>
        <authorList>
            <person name="Gilroy R."/>
            <person name="Ravi A."/>
            <person name="Getino M."/>
            <person name="Pursley I."/>
            <person name="Horton D.L."/>
            <person name="Alikhan N.F."/>
            <person name="Baker D."/>
            <person name="Gharbi K."/>
            <person name="Hall N."/>
            <person name="Watson M."/>
            <person name="Adriaenssens E.M."/>
            <person name="Foster-Nyarko E."/>
            <person name="Jarju S."/>
            <person name="Secka A."/>
            <person name="Antonio M."/>
            <person name="Oren A."/>
            <person name="Chaudhuri R.R."/>
            <person name="La Ragione R."/>
            <person name="Hildebrand F."/>
            <person name="Pallen M.J."/>
        </authorList>
    </citation>
    <scope>NUCLEOTIDE SEQUENCE</scope>
    <source>
        <strain evidence="4">CHK184-25365</strain>
    </source>
</reference>
<accession>A0A9D1AKB1</accession>
<name>A0A9D1AKB1_9FIRM</name>
<dbReference type="InterPro" id="IPR031107">
    <property type="entry name" value="Small_HSP"/>
</dbReference>
<dbReference type="AlphaFoldDB" id="A0A9D1AKB1"/>
<reference evidence="4" key="1">
    <citation type="submission" date="2020-10" db="EMBL/GenBank/DDBJ databases">
        <authorList>
            <person name="Gilroy R."/>
        </authorList>
    </citation>
    <scope>NUCLEOTIDE SEQUENCE</scope>
    <source>
        <strain evidence="4">CHK184-25365</strain>
    </source>
</reference>
<dbReference type="PROSITE" id="PS01031">
    <property type="entry name" value="SHSP"/>
    <property type="match status" value="1"/>
</dbReference>
<dbReference type="Proteomes" id="UP000886749">
    <property type="component" value="Unassembled WGS sequence"/>
</dbReference>
<sequence>MLPSIFGRDMFDDFMDFPFSANRFHQDLMKTDIKETKDGYELDIDLPGVEKKDINLELKDGYLTIKANHNQEQEEKDDQGHYLRKERFTGSCSRSFYVGDNVKEEDVHAKFDNGILKLSFPKEEPKQITGGSHIAIE</sequence>
<comment type="similarity">
    <text evidence="1 2">Belongs to the small heat shock protein (HSP20) family.</text>
</comment>
<evidence type="ECO:0000256" key="2">
    <source>
        <dbReference type="RuleBase" id="RU003616"/>
    </source>
</evidence>
<dbReference type="Pfam" id="PF00011">
    <property type="entry name" value="HSP20"/>
    <property type="match status" value="1"/>
</dbReference>
<dbReference type="SUPFAM" id="SSF49764">
    <property type="entry name" value="HSP20-like chaperones"/>
    <property type="match status" value="1"/>
</dbReference>
<dbReference type="Gene3D" id="2.60.40.790">
    <property type="match status" value="1"/>
</dbReference>
<comment type="caution">
    <text evidence="4">The sequence shown here is derived from an EMBL/GenBank/DDBJ whole genome shotgun (WGS) entry which is preliminary data.</text>
</comment>
<dbReference type="CDD" id="cd06471">
    <property type="entry name" value="ACD_LpsHSP_like"/>
    <property type="match status" value="1"/>
</dbReference>
<dbReference type="EMBL" id="DVGY01000130">
    <property type="protein sequence ID" value="HIR41331.1"/>
    <property type="molecule type" value="Genomic_DNA"/>
</dbReference>
<protein>
    <submittedName>
        <fullName evidence="4">Hsp20/alpha crystallin family protein</fullName>
    </submittedName>
</protein>
<feature type="domain" description="SHSP" evidence="3">
    <location>
        <begin position="22"/>
        <end position="137"/>
    </location>
</feature>
<evidence type="ECO:0000313" key="5">
    <source>
        <dbReference type="Proteomes" id="UP000886749"/>
    </source>
</evidence>
<organism evidence="4 5">
    <name type="scientific">Candidatus Egerieicola pullicola</name>
    <dbReference type="NCBI Taxonomy" id="2840775"/>
    <lineage>
        <taxon>Bacteria</taxon>
        <taxon>Bacillati</taxon>
        <taxon>Bacillota</taxon>
        <taxon>Clostridia</taxon>
        <taxon>Eubacteriales</taxon>
        <taxon>Oscillospiraceae</taxon>
        <taxon>Oscillospiraceae incertae sedis</taxon>
        <taxon>Candidatus Egerieicola</taxon>
    </lineage>
</organism>
<evidence type="ECO:0000259" key="3">
    <source>
        <dbReference type="PROSITE" id="PS01031"/>
    </source>
</evidence>
<evidence type="ECO:0000256" key="1">
    <source>
        <dbReference type="PROSITE-ProRule" id="PRU00285"/>
    </source>
</evidence>
<dbReference type="InterPro" id="IPR002068">
    <property type="entry name" value="A-crystallin/Hsp20_dom"/>
</dbReference>
<dbReference type="InterPro" id="IPR008978">
    <property type="entry name" value="HSP20-like_chaperone"/>
</dbReference>
<proteinExistence type="inferred from homology"/>
<dbReference type="PANTHER" id="PTHR11527">
    <property type="entry name" value="HEAT-SHOCK PROTEIN 20 FAMILY MEMBER"/>
    <property type="match status" value="1"/>
</dbReference>
<evidence type="ECO:0000313" key="4">
    <source>
        <dbReference type="EMBL" id="HIR41331.1"/>
    </source>
</evidence>